<reference evidence="1" key="1">
    <citation type="submission" date="2019-10" db="EMBL/GenBank/DDBJ databases">
        <title>Draft genome sequece of Microseira wollei NIES-4236.</title>
        <authorList>
            <person name="Yamaguchi H."/>
            <person name="Suzuki S."/>
            <person name="Kawachi M."/>
        </authorList>
    </citation>
    <scope>NUCLEOTIDE SEQUENCE</scope>
    <source>
        <strain evidence="1">NIES-4236</strain>
    </source>
</reference>
<dbReference type="RefSeq" id="WP_226578939.1">
    <property type="nucleotide sequence ID" value="NZ_BLAY01000028.1"/>
</dbReference>
<proteinExistence type="predicted"/>
<accession>A0AAV3X9Y4</accession>
<sequence length="79" mass="8960">MASCFQLEPALRYVWHRDIYALGWAATKTALLPATPLYSQNPISLTAHLLAHPMTQFLTQQHLPLDIKVTKSRKNCDRG</sequence>
<gene>
    <name evidence="1" type="ORF">MiSe_22040</name>
</gene>
<dbReference type="AlphaFoldDB" id="A0AAV3X9Y4"/>
<organism evidence="1 2">
    <name type="scientific">Microseira wollei NIES-4236</name>
    <dbReference type="NCBI Taxonomy" id="2530354"/>
    <lineage>
        <taxon>Bacteria</taxon>
        <taxon>Bacillati</taxon>
        <taxon>Cyanobacteriota</taxon>
        <taxon>Cyanophyceae</taxon>
        <taxon>Oscillatoriophycideae</taxon>
        <taxon>Aerosakkonematales</taxon>
        <taxon>Aerosakkonemataceae</taxon>
        <taxon>Microseira</taxon>
    </lineage>
</organism>
<comment type="caution">
    <text evidence="1">The sequence shown here is derived from an EMBL/GenBank/DDBJ whole genome shotgun (WGS) entry which is preliminary data.</text>
</comment>
<evidence type="ECO:0000313" key="1">
    <source>
        <dbReference type="EMBL" id="GET37451.1"/>
    </source>
</evidence>
<dbReference type="Proteomes" id="UP001050975">
    <property type="component" value="Unassembled WGS sequence"/>
</dbReference>
<protein>
    <submittedName>
        <fullName evidence="1">Uncharacterized protein</fullName>
    </submittedName>
</protein>
<name>A0AAV3X9Y4_9CYAN</name>
<dbReference type="EMBL" id="BLAY01000028">
    <property type="protein sequence ID" value="GET37451.1"/>
    <property type="molecule type" value="Genomic_DNA"/>
</dbReference>
<keyword evidence="2" id="KW-1185">Reference proteome</keyword>
<evidence type="ECO:0000313" key="2">
    <source>
        <dbReference type="Proteomes" id="UP001050975"/>
    </source>
</evidence>